<name>A0ABW2LJX3_9PSEU</name>
<sequence length="133" mass="15240">MAAHFRVDVFQHLPADQAEQFEGELDRLLDRYRLRGKVHPPARFVARGSTNGLILHFDDCKMIHRQGPAYRMTAEELLDRLAGTSNRPSWCERCRTRNKSAALPLDQVEQLRTAFENQLWVTPSGSGPGRRAR</sequence>
<proteinExistence type="predicted"/>
<reference evidence="2" key="1">
    <citation type="journal article" date="2019" name="Int. J. Syst. Evol. Microbiol.">
        <title>The Global Catalogue of Microorganisms (GCM) 10K type strain sequencing project: providing services to taxonomists for standard genome sequencing and annotation.</title>
        <authorList>
            <consortium name="The Broad Institute Genomics Platform"/>
            <consortium name="The Broad Institute Genome Sequencing Center for Infectious Disease"/>
            <person name="Wu L."/>
            <person name="Ma J."/>
        </authorList>
    </citation>
    <scope>NUCLEOTIDE SEQUENCE [LARGE SCALE GENOMIC DNA]</scope>
    <source>
        <strain evidence="2">WLHS5</strain>
    </source>
</reference>
<evidence type="ECO:0000313" key="1">
    <source>
        <dbReference type="EMBL" id="MFC7341653.1"/>
    </source>
</evidence>
<dbReference type="EMBL" id="JBHTCJ010000004">
    <property type="protein sequence ID" value="MFC7341653.1"/>
    <property type="molecule type" value="Genomic_DNA"/>
</dbReference>
<protein>
    <submittedName>
        <fullName evidence="1">Uncharacterized protein</fullName>
    </submittedName>
</protein>
<keyword evidence="2" id="KW-1185">Reference proteome</keyword>
<evidence type="ECO:0000313" key="2">
    <source>
        <dbReference type="Proteomes" id="UP001596504"/>
    </source>
</evidence>
<accession>A0ABW2LJX3</accession>
<dbReference type="Proteomes" id="UP001596504">
    <property type="component" value="Unassembled WGS sequence"/>
</dbReference>
<organism evidence="1 2">
    <name type="scientific">Saccharopolyspora griseoalba</name>
    <dbReference type="NCBI Taxonomy" id="1431848"/>
    <lineage>
        <taxon>Bacteria</taxon>
        <taxon>Bacillati</taxon>
        <taxon>Actinomycetota</taxon>
        <taxon>Actinomycetes</taxon>
        <taxon>Pseudonocardiales</taxon>
        <taxon>Pseudonocardiaceae</taxon>
        <taxon>Saccharopolyspora</taxon>
    </lineage>
</organism>
<gene>
    <name evidence="1" type="ORF">ACFQRI_09525</name>
</gene>
<dbReference type="RefSeq" id="WP_380666744.1">
    <property type="nucleotide sequence ID" value="NZ_JBHTCJ010000004.1"/>
</dbReference>
<comment type="caution">
    <text evidence="1">The sequence shown here is derived from an EMBL/GenBank/DDBJ whole genome shotgun (WGS) entry which is preliminary data.</text>
</comment>